<comment type="similarity">
    <text evidence="2">Belongs to the major facilitator superfamily. Monocarboxylate porter (TC 2.A.1.13) family.</text>
</comment>
<accession>A0A139AU67</accession>
<protein>
    <submittedName>
        <fullName evidence="5">MFS general substrate transporter</fullName>
    </submittedName>
</protein>
<dbReference type="InterPro" id="IPR036259">
    <property type="entry name" value="MFS_trans_sf"/>
</dbReference>
<evidence type="ECO:0000256" key="3">
    <source>
        <dbReference type="SAM" id="MobiDB-lite"/>
    </source>
</evidence>
<dbReference type="InterPro" id="IPR050327">
    <property type="entry name" value="Proton-linked_MCT"/>
</dbReference>
<evidence type="ECO:0000256" key="4">
    <source>
        <dbReference type="SAM" id="Phobius"/>
    </source>
</evidence>
<reference evidence="5 6" key="1">
    <citation type="journal article" date="2015" name="Genome Biol. Evol.">
        <title>Phylogenomic analyses indicate that early fungi evolved digesting cell walls of algal ancestors of land plants.</title>
        <authorList>
            <person name="Chang Y."/>
            <person name="Wang S."/>
            <person name="Sekimoto S."/>
            <person name="Aerts A.L."/>
            <person name="Choi C."/>
            <person name="Clum A."/>
            <person name="LaButti K.M."/>
            <person name="Lindquist E.A."/>
            <person name="Yee Ngan C."/>
            <person name="Ohm R.A."/>
            <person name="Salamov A.A."/>
            <person name="Grigoriev I.V."/>
            <person name="Spatafora J.W."/>
            <person name="Berbee M.L."/>
        </authorList>
    </citation>
    <scope>NUCLEOTIDE SEQUENCE [LARGE SCALE GENOMIC DNA]</scope>
    <source>
        <strain evidence="5 6">JEL478</strain>
    </source>
</reference>
<feature type="region of interest" description="Disordered" evidence="3">
    <location>
        <begin position="83"/>
        <end position="116"/>
    </location>
</feature>
<dbReference type="InterPro" id="IPR011701">
    <property type="entry name" value="MFS"/>
</dbReference>
<feature type="transmembrane region" description="Helical" evidence="4">
    <location>
        <begin position="290"/>
        <end position="307"/>
    </location>
</feature>
<organism evidence="5 6">
    <name type="scientific">Gonapodya prolifera (strain JEL478)</name>
    <name type="common">Monoblepharis prolifera</name>
    <dbReference type="NCBI Taxonomy" id="1344416"/>
    <lineage>
        <taxon>Eukaryota</taxon>
        <taxon>Fungi</taxon>
        <taxon>Fungi incertae sedis</taxon>
        <taxon>Chytridiomycota</taxon>
        <taxon>Chytridiomycota incertae sedis</taxon>
        <taxon>Monoblepharidomycetes</taxon>
        <taxon>Monoblepharidales</taxon>
        <taxon>Gonapodyaceae</taxon>
        <taxon>Gonapodya</taxon>
    </lineage>
</organism>
<dbReference type="Gene3D" id="1.20.1250.20">
    <property type="entry name" value="MFS general substrate transporter like domains"/>
    <property type="match status" value="1"/>
</dbReference>
<dbReference type="OrthoDB" id="410267at2759"/>
<keyword evidence="4" id="KW-0472">Membrane</keyword>
<dbReference type="PANTHER" id="PTHR11360">
    <property type="entry name" value="MONOCARBOXYLATE TRANSPORTER"/>
    <property type="match status" value="1"/>
</dbReference>
<dbReference type="GO" id="GO:0016020">
    <property type="term" value="C:membrane"/>
    <property type="evidence" value="ECO:0007669"/>
    <property type="project" value="UniProtKB-SubCell"/>
</dbReference>
<feature type="transmembrane region" description="Helical" evidence="4">
    <location>
        <begin position="249"/>
        <end position="270"/>
    </location>
</feature>
<comment type="subcellular location">
    <subcellularLocation>
        <location evidence="1">Membrane</location>
        <topology evidence="1">Multi-pass membrane protein</topology>
    </subcellularLocation>
</comment>
<dbReference type="EMBL" id="KQ965736">
    <property type="protein sequence ID" value="KXS20258.1"/>
    <property type="molecule type" value="Genomic_DNA"/>
</dbReference>
<dbReference type="Proteomes" id="UP000070544">
    <property type="component" value="Unassembled WGS sequence"/>
</dbReference>
<evidence type="ECO:0000313" key="6">
    <source>
        <dbReference type="Proteomes" id="UP000070544"/>
    </source>
</evidence>
<feature type="transmembrane region" description="Helical" evidence="4">
    <location>
        <begin position="213"/>
        <end position="237"/>
    </location>
</feature>
<proteinExistence type="inferred from homology"/>
<dbReference type="PANTHER" id="PTHR11360:SF317">
    <property type="entry name" value="MAJOR FACILITATOR SUPERFAMILY (MFS) PROFILE DOMAIN-CONTAINING PROTEIN-RELATED"/>
    <property type="match status" value="1"/>
</dbReference>
<gene>
    <name evidence="5" type="ORF">M427DRAFT_41532</name>
</gene>
<name>A0A139AU67_GONPJ</name>
<feature type="transmembrane region" description="Helical" evidence="4">
    <location>
        <begin position="328"/>
        <end position="347"/>
    </location>
</feature>
<keyword evidence="4" id="KW-1133">Transmembrane helix</keyword>
<evidence type="ECO:0000256" key="1">
    <source>
        <dbReference type="ARBA" id="ARBA00004141"/>
    </source>
</evidence>
<dbReference type="SUPFAM" id="SSF103473">
    <property type="entry name" value="MFS general substrate transporter"/>
    <property type="match status" value="1"/>
</dbReference>
<dbReference type="Pfam" id="PF07690">
    <property type="entry name" value="MFS_1"/>
    <property type="match status" value="1"/>
</dbReference>
<feature type="compositionally biased region" description="Polar residues" evidence="3">
    <location>
        <begin position="98"/>
        <end position="111"/>
    </location>
</feature>
<dbReference type="STRING" id="1344416.A0A139AU67"/>
<sequence>MANESLSTERIWRANSTWASDIYVPTGYDFNANRTGEVFHLFPLLQIMWNINGVGLDTIRGTENIIRRPLPIASPTASPLIPSTTLGRESNFDRKSTRTSFSGVSSNQPWTHASIENAPPSNPLRLLCAISLIDSLTSHTSKLQEMVKFQFGKDPNEASLINALSAISSALGRIIIPIISDRLGRKSMYLLCLAVQIAVCAALPYVFQEQIYPAFLACIFLLIACYGAGFGAIPAFLSDQFGARNVGPLHGVILCTWSIGGCIGVVYNNILNQEVQLYSRISPKIYNANLRWILPVICVGFVVTLFIRTNIRDRIMPRSEGEFGRMRISGFFSKIFGTLVLLTTRGIRVVSQSQEDKAWVAFLEVHWY</sequence>
<keyword evidence="6" id="KW-1185">Reference proteome</keyword>
<keyword evidence="4" id="KW-0812">Transmembrane</keyword>
<evidence type="ECO:0000256" key="2">
    <source>
        <dbReference type="ARBA" id="ARBA00006727"/>
    </source>
</evidence>
<feature type="transmembrane region" description="Helical" evidence="4">
    <location>
        <begin position="188"/>
        <end position="207"/>
    </location>
</feature>
<evidence type="ECO:0000313" key="5">
    <source>
        <dbReference type="EMBL" id="KXS20258.1"/>
    </source>
</evidence>
<dbReference type="AlphaFoldDB" id="A0A139AU67"/>
<dbReference type="GO" id="GO:0022857">
    <property type="term" value="F:transmembrane transporter activity"/>
    <property type="evidence" value="ECO:0007669"/>
    <property type="project" value="InterPro"/>
</dbReference>